<dbReference type="Gene3D" id="3.40.30.10">
    <property type="entry name" value="Glutaredoxin"/>
    <property type="match status" value="1"/>
</dbReference>
<gene>
    <name evidence="1" type="ORF">Q428_06450</name>
</gene>
<dbReference type="OrthoDB" id="9800692at2"/>
<dbReference type="AlphaFoldDB" id="A0A017RV92"/>
<organism evidence="1 2">
    <name type="scientific">Fervidicella metallireducens AeB</name>
    <dbReference type="NCBI Taxonomy" id="1403537"/>
    <lineage>
        <taxon>Bacteria</taxon>
        <taxon>Bacillati</taxon>
        <taxon>Bacillota</taxon>
        <taxon>Clostridia</taxon>
        <taxon>Eubacteriales</taxon>
        <taxon>Clostridiaceae</taxon>
        <taxon>Fervidicella</taxon>
    </lineage>
</organism>
<evidence type="ECO:0000313" key="1">
    <source>
        <dbReference type="EMBL" id="EYE88688.1"/>
    </source>
</evidence>
<dbReference type="Proteomes" id="UP000019681">
    <property type="component" value="Unassembled WGS sequence"/>
</dbReference>
<dbReference type="InterPro" id="IPR036249">
    <property type="entry name" value="Thioredoxin-like_sf"/>
</dbReference>
<sequence>MAGIKSLDELKALRDKHRESVLGRDTGDSENKIRITVGMATCGIASGARETINAIIDEVAKEHLMNVVVVQSGCLGYCYAEPTVEVRFPGKEAVLYGNIDAKRGRELVQRHIKNGEIQKDWIIEKTFNNI</sequence>
<dbReference type="CDD" id="cd02980">
    <property type="entry name" value="TRX_Fd_family"/>
    <property type="match status" value="1"/>
</dbReference>
<proteinExistence type="predicted"/>
<dbReference type="EMBL" id="AZQP01000015">
    <property type="protein sequence ID" value="EYE88688.1"/>
    <property type="molecule type" value="Genomic_DNA"/>
</dbReference>
<name>A0A017RV92_9CLOT</name>
<accession>A0A017RV92</accession>
<reference evidence="1 2" key="1">
    <citation type="journal article" date="2014" name="Genome Announc.">
        <title>Draft Genome Sequence of Fervidicella metallireducens Strain AeBT, an Iron-Reducing Thermoanaerobe from the Great Artesian Basin.</title>
        <authorList>
            <person name="Patel B.K."/>
        </authorList>
    </citation>
    <scope>NUCLEOTIDE SEQUENCE [LARGE SCALE GENOMIC DNA]</scope>
    <source>
        <strain evidence="1 2">AeB</strain>
    </source>
</reference>
<evidence type="ECO:0000313" key="2">
    <source>
        <dbReference type="Proteomes" id="UP000019681"/>
    </source>
</evidence>
<comment type="caution">
    <text evidence="1">The sequence shown here is derived from an EMBL/GenBank/DDBJ whole genome shotgun (WGS) entry which is preliminary data.</text>
</comment>
<dbReference type="SUPFAM" id="SSF52833">
    <property type="entry name" value="Thioredoxin-like"/>
    <property type="match status" value="1"/>
</dbReference>
<keyword evidence="2" id="KW-1185">Reference proteome</keyword>
<dbReference type="STRING" id="1403537.Q428_06450"/>
<protein>
    <submittedName>
        <fullName evidence="1">NADP oxidoreductase</fullName>
    </submittedName>
</protein>
<dbReference type="RefSeq" id="WP_051515005.1">
    <property type="nucleotide sequence ID" value="NZ_AZQP01000015.1"/>
</dbReference>